<reference evidence="2" key="1">
    <citation type="submission" date="2021-04" db="EMBL/GenBank/DDBJ databases">
        <title>The genome sequence of Ideonella sp. 4Y11.</title>
        <authorList>
            <person name="Liu Y."/>
        </authorList>
    </citation>
    <scope>NUCLEOTIDE SEQUENCE</scope>
    <source>
        <strain evidence="2">4Y11</strain>
    </source>
</reference>
<accession>A0A941BF35</accession>
<keyword evidence="3" id="KW-1185">Reference proteome</keyword>
<dbReference type="InterPro" id="IPR050177">
    <property type="entry name" value="Lipid_A_modif_metabolic_enz"/>
</dbReference>
<evidence type="ECO:0000259" key="1">
    <source>
        <dbReference type="Pfam" id="PF01370"/>
    </source>
</evidence>
<dbReference type="InterPro" id="IPR001509">
    <property type="entry name" value="Epimerase_deHydtase"/>
</dbReference>
<dbReference type="Pfam" id="PF01370">
    <property type="entry name" value="Epimerase"/>
    <property type="match status" value="1"/>
</dbReference>
<feature type="domain" description="NAD-dependent epimerase/dehydratase" evidence="1">
    <location>
        <begin position="5"/>
        <end position="215"/>
    </location>
</feature>
<name>A0A941BF35_9BURK</name>
<dbReference type="SUPFAM" id="SSF51735">
    <property type="entry name" value="NAD(P)-binding Rossmann-fold domains"/>
    <property type="match status" value="1"/>
</dbReference>
<dbReference type="InterPro" id="IPR036291">
    <property type="entry name" value="NAD(P)-bd_dom_sf"/>
</dbReference>
<protein>
    <submittedName>
        <fullName evidence="2">NAD-dependent epimerase/dehydratase family protein</fullName>
    </submittedName>
</protein>
<proteinExistence type="predicted"/>
<dbReference type="EMBL" id="JAGQDE010000003">
    <property type="protein sequence ID" value="MBQ0958346.1"/>
    <property type="molecule type" value="Genomic_DNA"/>
</dbReference>
<organism evidence="2 3">
    <name type="scientific">Ideonella aquatica</name>
    <dbReference type="NCBI Taxonomy" id="2824119"/>
    <lineage>
        <taxon>Bacteria</taxon>
        <taxon>Pseudomonadati</taxon>
        <taxon>Pseudomonadota</taxon>
        <taxon>Betaproteobacteria</taxon>
        <taxon>Burkholderiales</taxon>
        <taxon>Sphaerotilaceae</taxon>
        <taxon>Ideonella</taxon>
    </lineage>
</organism>
<dbReference type="AlphaFoldDB" id="A0A941BF35"/>
<dbReference type="PANTHER" id="PTHR43245">
    <property type="entry name" value="BIFUNCTIONAL POLYMYXIN RESISTANCE PROTEIN ARNA"/>
    <property type="match status" value="1"/>
</dbReference>
<comment type="caution">
    <text evidence="2">The sequence shown here is derived from an EMBL/GenBank/DDBJ whole genome shotgun (WGS) entry which is preliminary data.</text>
</comment>
<dbReference type="RefSeq" id="WP_210800859.1">
    <property type="nucleotide sequence ID" value="NZ_JAGQDE010000003.1"/>
</dbReference>
<evidence type="ECO:0000313" key="2">
    <source>
        <dbReference type="EMBL" id="MBQ0958346.1"/>
    </source>
</evidence>
<gene>
    <name evidence="2" type="ORF">KAK06_05195</name>
</gene>
<dbReference type="Proteomes" id="UP000678374">
    <property type="component" value="Unassembled WGS sequence"/>
</dbReference>
<dbReference type="Gene3D" id="3.40.50.720">
    <property type="entry name" value="NAD(P)-binding Rossmann-like Domain"/>
    <property type="match status" value="1"/>
</dbReference>
<sequence length="331" mass="36398">MHSSITVIGGSGFIGTRFTQHLLQHQGTEVVIIDKAPSAQFAERVRLADIRDLDALVAAMPDASPIVHLAAEHRDDVTPKSLYDDVNVQGTRNVCEAARRRRVRTIVFTSSVAVYGFAPLGTDEGGAIQPFNDYGRTKHEAEEVLRAWQAEAPSERSLFIVRPTVVFGERNRGNVYNLLKQIAGGRFVMIGSGQNRKSMAYVENVSAFLAFALQRGPGVHLCNYIDKPDLSMNQLVGRVRQMLGRPALRWRLPVPVGMALGHLADGVATVTGKKFPVSAIRVKKFCANTLFSSGAAALGFEAPVSLEAALERTVRHEFIEQHRDETVFYTE</sequence>
<evidence type="ECO:0000313" key="3">
    <source>
        <dbReference type="Proteomes" id="UP000678374"/>
    </source>
</evidence>